<dbReference type="AlphaFoldDB" id="A0A7W5XYG5"/>
<accession>A0A7W5XYG5</accession>
<evidence type="ECO:0000313" key="2">
    <source>
        <dbReference type="Proteomes" id="UP000547528"/>
    </source>
</evidence>
<dbReference type="Proteomes" id="UP000547528">
    <property type="component" value="Unassembled WGS sequence"/>
</dbReference>
<dbReference type="RefSeq" id="WP_183356920.1">
    <property type="nucleotide sequence ID" value="NZ_BAABKR010000004.1"/>
</dbReference>
<reference evidence="1 2" key="1">
    <citation type="submission" date="2020-08" db="EMBL/GenBank/DDBJ databases">
        <title>Sequencing the genomes of 1000 actinobacteria strains.</title>
        <authorList>
            <person name="Klenk H.-P."/>
        </authorList>
    </citation>
    <scope>NUCLEOTIDE SEQUENCE [LARGE SCALE GENOMIC DNA]</scope>
    <source>
        <strain evidence="1 2">DSM 28238</strain>
    </source>
</reference>
<name>A0A7W5XYG5_9MICC</name>
<evidence type="ECO:0000313" key="1">
    <source>
        <dbReference type="EMBL" id="MBB3666471.1"/>
    </source>
</evidence>
<sequence>MDADWIEHRREDGERLGWIRMVGEQFIAVDVLGREITGEVDWLEAEETLDERGLGFLAERWLFDSPVRGTVFVRIVEASPAGVRVREDDFGAAAAAGAEVQDHDLPFPAPATLRPGG</sequence>
<keyword evidence="2" id="KW-1185">Reference proteome</keyword>
<organism evidence="1 2">
    <name type="scientific">Garicola koreensis</name>
    <dbReference type="NCBI Taxonomy" id="1262554"/>
    <lineage>
        <taxon>Bacteria</taxon>
        <taxon>Bacillati</taxon>
        <taxon>Actinomycetota</taxon>
        <taxon>Actinomycetes</taxon>
        <taxon>Micrococcales</taxon>
        <taxon>Micrococcaceae</taxon>
        <taxon>Garicola</taxon>
    </lineage>
</organism>
<protein>
    <submittedName>
        <fullName evidence="1">Uncharacterized protein</fullName>
    </submittedName>
</protein>
<gene>
    <name evidence="1" type="ORF">FHX47_000064</name>
</gene>
<dbReference type="EMBL" id="JACIBT010000001">
    <property type="protein sequence ID" value="MBB3666471.1"/>
    <property type="molecule type" value="Genomic_DNA"/>
</dbReference>
<proteinExistence type="predicted"/>
<comment type="caution">
    <text evidence="1">The sequence shown here is derived from an EMBL/GenBank/DDBJ whole genome shotgun (WGS) entry which is preliminary data.</text>
</comment>